<sequence length="259" mass="26828">MTGRSLIRSLAVAVLLTLGHGIASAQTAATPQQIQIMIADGHARTALADLRPILRAHPQSGVAWYLTAEAQDALGNLPAARTALAKAESAAPGLPFAKPDKVAALQAHLASPAPAPLAPGGFHMNKFGLIIIALLAVFFIVRIIRRARQTTMRPPPPYGFGNQNMGMGNQPPYGPTGPTATGSGLGGALLSGLATGAAFVVGERIVGDMLGNSNTNRNDGIAPPDPQAPDRDDGLTGSPDWNDNSQAPDNTDFDPDNNW</sequence>
<feature type="compositionally biased region" description="Polar residues" evidence="1">
    <location>
        <begin position="239"/>
        <end position="249"/>
    </location>
</feature>
<protein>
    <recommendedName>
        <fullName evidence="6">Tetratricopeptide repeat-containing protein</fullName>
    </recommendedName>
</protein>
<keyword evidence="2" id="KW-1133">Transmembrane helix</keyword>
<keyword evidence="3" id="KW-0732">Signal</keyword>
<reference evidence="4 5" key="1">
    <citation type="submission" date="2017-01" db="EMBL/GenBank/DDBJ databases">
        <authorList>
            <person name="Varghese N."/>
            <person name="Submissions S."/>
        </authorList>
    </citation>
    <scope>NUCLEOTIDE SEQUENCE [LARGE SCALE GENOMIC DNA]</scope>
    <source>
        <strain evidence="4 5">ATCC 35905</strain>
    </source>
</reference>
<dbReference type="OrthoDB" id="5298822at2"/>
<evidence type="ECO:0000256" key="1">
    <source>
        <dbReference type="SAM" id="MobiDB-lite"/>
    </source>
</evidence>
<keyword evidence="5" id="KW-1185">Reference proteome</keyword>
<proteinExistence type="predicted"/>
<accession>A0A8G2CMJ9</accession>
<evidence type="ECO:0000256" key="2">
    <source>
        <dbReference type="SAM" id="Phobius"/>
    </source>
</evidence>
<keyword evidence="2" id="KW-0812">Transmembrane</keyword>
<dbReference type="EMBL" id="FTNE01000021">
    <property type="protein sequence ID" value="SIR25157.1"/>
    <property type="molecule type" value="Genomic_DNA"/>
</dbReference>
<gene>
    <name evidence="4" type="ORF">SAMN05421828_12145</name>
</gene>
<evidence type="ECO:0000313" key="4">
    <source>
        <dbReference type="EMBL" id="SIR25157.1"/>
    </source>
</evidence>
<dbReference type="RefSeq" id="WP_029312482.1">
    <property type="nucleotide sequence ID" value="NZ_FTNE01000021.1"/>
</dbReference>
<organism evidence="4 5">
    <name type="scientific">Acidiphilium rubrum</name>
    <dbReference type="NCBI Taxonomy" id="526"/>
    <lineage>
        <taxon>Bacteria</taxon>
        <taxon>Pseudomonadati</taxon>
        <taxon>Pseudomonadota</taxon>
        <taxon>Alphaproteobacteria</taxon>
        <taxon>Acetobacterales</taxon>
        <taxon>Acidocellaceae</taxon>
        <taxon>Acidiphilium</taxon>
    </lineage>
</organism>
<dbReference type="AlphaFoldDB" id="A0A8G2CMJ9"/>
<name>A0A8G2CMJ9_ACIRU</name>
<feature type="chain" id="PRO_5034558287" description="Tetratricopeptide repeat-containing protein" evidence="3">
    <location>
        <begin position="26"/>
        <end position="259"/>
    </location>
</feature>
<evidence type="ECO:0000313" key="5">
    <source>
        <dbReference type="Proteomes" id="UP000186308"/>
    </source>
</evidence>
<comment type="caution">
    <text evidence="4">The sequence shown here is derived from an EMBL/GenBank/DDBJ whole genome shotgun (WGS) entry which is preliminary data.</text>
</comment>
<keyword evidence="2" id="KW-0472">Membrane</keyword>
<feature type="transmembrane region" description="Helical" evidence="2">
    <location>
        <begin position="127"/>
        <end position="144"/>
    </location>
</feature>
<feature type="region of interest" description="Disordered" evidence="1">
    <location>
        <begin position="211"/>
        <end position="259"/>
    </location>
</feature>
<dbReference type="Proteomes" id="UP000186308">
    <property type="component" value="Unassembled WGS sequence"/>
</dbReference>
<dbReference type="InterPro" id="IPR011990">
    <property type="entry name" value="TPR-like_helical_dom_sf"/>
</dbReference>
<dbReference type="SUPFAM" id="SSF48452">
    <property type="entry name" value="TPR-like"/>
    <property type="match status" value="1"/>
</dbReference>
<evidence type="ECO:0008006" key="6">
    <source>
        <dbReference type="Google" id="ProtNLM"/>
    </source>
</evidence>
<evidence type="ECO:0000256" key="3">
    <source>
        <dbReference type="SAM" id="SignalP"/>
    </source>
</evidence>
<feature type="signal peptide" evidence="3">
    <location>
        <begin position="1"/>
        <end position="25"/>
    </location>
</feature>